<dbReference type="AlphaFoldDB" id="A0ABD1Z230"/>
<proteinExistence type="predicted"/>
<protein>
    <submittedName>
        <fullName evidence="1">Uncharacterized protein</fullName>
    </submittedName>
</protein>
<comment type="caution">
    <text evidence="1">The sequence shown here is derived from an EMBL/GenBank/DDBJ whole genome shotgun (WGS) entry which is preliminary data.</text>
</comment>
<sequence>MKPMDDEFDDLEVKAVVVQVRRTKITDWYALLREYLRTRKIPMVLDYKEQNKLVRKAKGYALRDDDQLSFQFVDQQWQKVVDEEQ</sequence>
<evidence type="ECO:0000313" key="1">
    <source>
        <dbReference type="EMBL" id="KAL2641846.1"/>
    </source>
</evidence>
<reference evidence="1 2" key="1">
    <citation type="submission" date="2024-09" db="EMBL/GenBank/DDBJ databases">
        <title>Chromosome-scale assembly of Riccia fluitans.</title>
        <authorList>
            <person name="Paukszto L."/>
            <person name="Sawicki J."/>
            <person name="Karawczyk K."/>
            <person name="Piernik-Szablinska J."/>
            <person name="Szczecinska M."/>
            <person name="Mazdziarz M."/>
        </authorList>
    </citation>
    <scope>NUCLEOTIDE SEQUENCE [LARGE SCALE GENOMIC DNA]</scope>
    <source>
        <strain evidence="1">Rf_01</strain>
        <tissue evidence="1">Aerial parts of the thallus</tissue>
    </source>
</reference>
<dbReference type="EMBL" id="JBHFFA010000002">
    <property type="protein sequence ID" value="KAL2641846.1"/>
    <property type="molecule type" value="Genomic_DNA"/>
</dbReference>
<gene>
    <name evidence="1" type="ORF">R1flu_009433</name>
</gene>
<accession>A0ABD1Z230</accession>
<dbReference type="Proteomes" id="UP001605036">
    <property type="component" value="Unassembled WGS sequence"/>
</dbReference>
<name>A0ABD1Z230_9MARC</name>
<evidence type="ECO:0000313" key="2">
    <source>
        <dbReference type="Proteomes" id="UP001605036"/>
    </source>
</evidence>
<keyword evidence="2" id="KW-1185">Reference proteome</keyword>
<organism evidence="1 2">
    <name type="scientific">Riccia fluitans</name>
    <dbReference type="NCBI Taxonomy" id="41844"/>
    <lineage>
        <taxon>Eukaryota</taxon>
        <taxon>Viridiplantae</taxon>
        <taxon>Streptophyta</taxon>
        <taxon>Embryophyta</taxon>
        <taxon>Marchantiophyta</taxon>
        <taxon>Marchantiopsida</taxon>
        <taxon>Marchantiidae</taxon>
        <taxon>Marchantiales</taxon>
        <taxon>Ricciaceae</taxon>
        <taxon>Riccia</taxon>
    </lineage>
</organism>